<proteinExistence type="predicted"/>
<sequence>MTWSFTGDAMVTELTEVQAEGSPPSLNPTKSPIQNPYVPWPHIFLLGFVIYVRFFVSFNITLTLNLTLK</sequence>
<keyword evidence="1" id="KW-0472">Membrane</keyword>
<dbReference type="EMBL" id="RJTM01000026">
    <property type="protein sequence ID" value="RNL91447.1"/>
    <property type="molecule type" value="Genomic_DNA"/>
</dbReference>
<keyword evidence="1" id="KW-1133">Transmembrane helix</keyword>
<evidence type="ECO:0000313" key="3">
    <source>
        <dbReference type="Proteomes" id="UP000267469"/>
    </source>
</evidence>
<feature type="transmembrane region" description="Helical" evidence="1">
    <location>
        <begin position="43"/>
        <end position="68"/>
    </location>
</feature>
<protein>
    <submittedName>
        <fullName evidence="2">Uncharacterized protein</fullName>
    </submittedName>
</protein>
<dbReference type="Proteomes" id="UP000267469">
    <property type="component" value="Unassembled WGS sequence"/>
</dbReference>
<reference evidence="2 3" key="1">
    <citation type="submission" date="2018-10" db="EMBL/GenBank/DDBJ databases">
        <title>Sinomicrobium pectinilyticum sp. nov., a pectinase-producing bacterium isolated from alkaline and saline soil, and emended description of the genus Sinomicrobium.</title>
        <authorList>
            <person name="Cheng B."/>
            <person name="Li C."/>
            <person name="Lai Q."/>
            <person name="Du M."/>
            <person name="Shao Z."/>
            <person name="Xu P."/>
            <person name="Yang C."/>
        </authorList>
    </citation>
    <scope>NUCLEOTIDE SEQUENCE [LARGE SCALE GENOMIC DNA]</scope>
    <source>
        <strain evidence="2 3">5DNS001</strain>
    </source>
</reference>
<comment type="caution">
    <text evidence="2">The sequence shown here is derived from an EMBL/GenBank/DDBJ whole genome shotgun (WGS) entry which is preliminary data.</text>
</comment>
<name>A0A3N0EUN4_SINP1</name>
<organism evidence="2 3">
    <name type="scientific">Sinomicrobium pectinilyticum</name>
    <dbReference type="NCBI Taxonomy" id="1084421"/>
    <lineage>
        <taxon>Bacteria</taxon>
        <taxon>Pseudomonadati</taxon>
        <taxon>Bacteroidota</taxon>
        <taxon>Flavobacteriia</taxon>
        <taxon>Flavobacteriales</taxon>
        <taxon>Flavobacteriaceae</taxon>
        <taxon>Sinomicrobium</taxon>
    </lineage>
</organism>
<keyword evidence="3" id="KW-1185">Reference proteome</keyword>
<accession>A0A3N0EUN4</accession>
<gene>
    <name evidence="2" type="ORF">ED312_04560</name>
</gene>
<keyword evidence="1" id="KW-0812">Transmembrane</keyword>
<evidence type="ECO:0000313" key="2">
    <source>
        <dbReference type="EMBL" id="RNL91447.1"/>
    </source>
</evidence>
<dbReference type="AlphaFoldDB" id="A0A3N0EUN4"/>
<evidence type="ECO:0000256" key="1">
    <source>
        <dbReference type="SAM" id="Phobius"/>
    </source>
</evidence>